<keyword evidence="1" id="KW-0328">Glycosyltransferase</keyword>
<dbReference type="InterPro" id="IPR012317">
    <property type="entry name" value="Poly(ADP-ribose)pol_cat_dom"/>
</dbReference>
<dbReference type="SUPFAM" id="SSF46934">
    <property type="entry name" value="UBA-like"/>
    <property type="match status" value="1"/>
</dbReference>
<sequence>MSDEEVIIGDDDDEIIDMESSQSIPVQIDNEKVIKQIQQFDNFLPHFHGTLEDSFFSFQIPSKVLPLSLQTVCGFTSNPILLDCTIHLKNLDWKETPYLIDIKHPLYSQNYVGRPLIQEAVRAFFSSSYCPRSTYKSSTNVFYPVGIVDLKKVETLVNEGFDPNSAEKALILNNNNLNKCRTYLLTGSRPEITLANPVSYFESPPVYLVLEIVECFLDLSDHCCVCRKSLHFSGIKPQVCDNKLCYVSSNEIGVGTSVTQEIKRDPLAADFIISVFSGSFKNSKYTNPAPPDEIMRNARNILSNNMPSMKDIVQNCTTDKDISKFYGKDVLDLLRWILLSNRSQVISLTKEMRIKDIPTKYQFMTLIASPEAELKFLNKKIDHGSTLLWHGSSGERWHSILRNGLKNMSNTSEMIHGAALGPGIYFGKISKTSLLYSSGLSNLYTNSELGSFYAIALCEVAKVSSLINHGHIYTLGDEDACIVRFMFAIQKEFISYTKHIELPTLEDVLAFQGKMAQQDQTNKDDESEDDFGWNKNFNENQMIITNPIGGFAPIARNRKTNNRFLNYPLPQPNLSHQTYNNNQFIANQVTYTPYVTNTNQQINIQQQSNEQNNRQSLQSTLSKTSGWIRKNVINKILNKPNQQTTTQTSNNHNNQINNSNKKINNDNNQINNHNNHRNNATSFNFNYYPSNNQSKTPIQYISVDDDDDDSNEDNYQQPVTPIYLQNSVNQDTNESDFLYEEFDSISDTNSYIDMENNTNSYSDSTSDSDSISNSQIISDSDS</sequence>
<comment type="caution">
    <text evidence="7">The sequence shown here is derived from an EMBL/GenBank/DDBJ whole genome shotgun (WGS) entry which is preliminary data.</text>
</comment>
<feature type="region of interest" description="Disordered" evidence="5">
    <location>
        <begin position="639"/>
        <end position="716"/>
    </location>
</feature>
<protein>
    <recommendedName>
        <fullName evidence="6">UBA domain-containing protein</fullName>
    </recommendedName>
</protein>
<evidence type="ECO:0000256" key="5">
    <source>
        <dbReference type="SAM" id="MobiDB-lite"/>
    </source>
</evidence>
<dbReference type="VEuPathDB" id="TrichDB:TRFO_29297"/>
<dbReference type="Gene3D" id="1.10.8.10">
    <property type="entry name" value="DNA helicase RuvA subunit, C-terminal domain"/>
    <property type="match status" value="1"/>
</dbReference>
<dbReference type="EMBL" id="MLAK01000831">
    <property type="protein sequence ID" value="OHT03321.1"/>
    <property type="molecule type" value="Genomic_DNA"/>
</dbReference>
<organism evidence="7 8">
    <name type="scientific">Tritrichomonas foetus</name>
    <dbReference type="NCBI Taxonomy" id="1144522"/>
    <lineage>
        <taxon>Eukaryota</taxon>
        <taxon>Metamonada</taxon>
        <taxon>Parabasalia</taxon>
        <taxon>Tritrichomonadida</taxon>
        <taxon>Tritrichomonadidae</taxon>
        <taxon>Tritrichomonas</taxon>
    </lineage>
</organism>
<dbReference type="RefSeq" id="XP_068356457.1">
    <property type="nucleotide sequence ID" value="XM_068506703.1"/>
</dbReference>
<dbReference type="SUPFAM" id="SSF56399">
    <property type="entry name" value="ADP-ribosylation"/>
    <property type="match status" value="1"/>
</dbReference>
<keyword evidence="4" id="KW-0520">NAD</keyword>
<gene>
    <name evidence="7" type="ORF">TRFO_29297</name>
</gene>
<dbReference type="InterPro" id="IPR009060">
    <property type="entry name" value="UBA-like_sf"/>
</dbReference>
<dbReference type="GO" id="GO:0016779">
    <property type="term" value="F:nucleotidyltransferase activity"/>
    <property type="evidence" value="ECO:0007669"/>
    <property type="project" value="UniProtKB-KW"/>
</dbReference>
<feature type="domain" description="UBA" evidence="6">
    <location>
        <begin position="147"/>
        <end position="187"/>
    </location>
</feature>
<feature type="region of interest" description="Disordered" evidence="5">
    <location>
        <begin position="756"/>
        <end position="782"/>
    </location>
</feature>
<dbReference type="Gene3D" id="3.90.228.10">
    <property type="match status" value="1"/>
</dbReference>
<feature type="compositionally biased region" description="Polar residues" evidence="5">
    <location>
        <begin position="687"/>
        <end position="699"/>
    </location>
</feature>
<feature type="compositionally biased region" description="Acidic residues" evidence="5">
    <location>
        <begin position="703"/>
        <end position="712"/>
    </location>
</feature>
<keyword evidence="8" id="KW-1185">Reference proteome</keyword>
<dbReference type="InterPro" id="IPR051838">
    <property type="entry name" value="ARTD_PARP"/>
</dbReference>
<dbReference type="AlphaFoldDB" id="A0A1J4JW07"/>
<keyword evidence="3" id="KW-0548">Nucleotidyltransferase</keyword>
<evidence type="ECO:0000256" key="4">
    <source>
        <dbReference type="ARBA" id="ARBA00023027"/>
    </source>
</evidence>
<dbReference type="GO" id="GO:0003950">
    <property type="term" value="F:NAD+ poly-ADP-ribosyltransferase activity"/>
    <property type="evidence" value="ECO:0007669"/>
    <property type="project" value="InterPro"/>
</dbReference>
<dbReference type="InterPro" id="IPR015940">
    <property type="entry name" value="UBA"/>
</dbReference>
<accession>A0A1J4JW07</accession>
<feature type="compositionally biased region" description="Low complexity" evidence="5">
    <location>
        <begin position="639"/>
        <end position="686"/>
    </location>
</feature>
<dbReference type="PANTHER" id="PTHR21328">
    <property type="entry name" value="POLY ADP-RIBOSE POLYMERASE FAMILY, MEMBER PARP"/>
    <property type="match status" value="1"/>
</dbReference>
<dbReference type="GeneID" id="94841407"/>
<name>A0A1J4JW07_9EUKA</name>
<evidence type="ECO:0000259" key="6">
    <source>
        <dbReference type="PROSITE" id="PS50030"/>
    </source>
</evidence>
<evidence type="ECO:0000256" key="1">
    <source>
        <dbReference type="ARBA" id="ARBA00022676"/>
    </source>
</evidence>
<evidence type="ECO:0000256" key="3">
    <source>
        <dbReference type="ARBA" id="ARBA00022695"/>
    </source>
</evidence>
<dbReference type="SMART" id="SM00165">
    <property type="entry name" value="UBA"/>
    <property type="match status" value="1"/>
</dbReference>
<evidence type="ECO:0000313" key="7">
    <source>
        <dbReference type="EMBL" id="OHT03321.1"/>
    </source>
</evidence>
<dbReference type="PROSITE" id="PS50030">
    <property type="entry name" value="UBA"/>
    <property type="match status" value="1"/>
</dbReference>
<evidence type="ECO:0000256" key="2">
    <source>
        <dbReference type="ARBA" id="ARBA00022679"/>
    </source>
</evidence>
<dbReference type="Pfam" id="PF00644">
    <property type="entry name" value="PARP"/>
    <property type="match status" value="1"/>
</dbReference>
<proteinExistence type="predicted"/>
<reference evidence="7" key="1">
    <citation type="submission" date="2016-10" db="EMBL/GenBank/DDBJ databases">
        <authorList>
            <person name="Benchimol M."/>
            <person name="Almeida L.G."/>
            <person name="Vasconcelos A.T."/>
            <person name="Perreira-Neves A."/>
            <person name="Rosa I.A."/>
            <person name="Tasca T."/>
            <person name="Bogo M.R."/>
            <person name="de Souza W."/>
        </authorList>
    </citation>
    <scope>NUCLEOTIDE SEQUENCE [LARGE SCALE GENOMIC DNA]</scope>
    <source>
        <strain evidence="7">K</strain>
    </source>
</reference>
<evidence type="ECO:0000313" key="8">
    <source>
        <dbReference type="Proteomes" id="UP000179807"/>
    </source>
</evidence>
<dbReference type="Proteomes" id="UP000179807">
    <property type="component" value="Unassembled WGS sequence"/>
</dbReference>
<dbReference type="OrthoDB" id="109543at2759"/>
<keyword evidence="2" id="KW-0808">Transferase</keyword>